<evidence type="ECO:0000313" key="2">
    <source>
        <dbReference type="EMBL" id="CAE6482178.1"/>
    </source>
</evidence>
<accession>A0A8H3H612</accession>
<evidence type="ECO:0000256" key="1">
    <source>
        <dbReference type="SAM" id="MobiDB-lite"/>
    </source>
</evidence>
<dbReference type="InterPro" id="IPR028018">
    <property type="entry name" value="DUF4646"/>
</dbReference>
<feature type="compositionally biased region" description="Polar residues" evidence="1">
    <location>
        <begin position="19"/>
        <end position="51"/>
    </location>
</feature>
<dbReference type="Pfam" id="PF15496">
    <property type="entry name" value="DUF4646"/>
    <property type="match status" value="1"/>
</dbReference>
<gene>
    <name evidence="2" type="ORF">RDB_LOCUS90329</name>
</gene>
<evidence type="ECO:0000313" key="3">
    <source>
        <dbReference type="Proteomes" id="UP000663853"/>
    </source>
</evidence>
<reference evidence="2" key="1">
    <citation type="submission" date="2021-01" db="EMBL/GenBank/DDBJ databases">
        <authorList>
            <person name="Kaushik A."/>
        </authorList>
    </citation>
    <scope>NUCLEOTIDE SEQUENCE</scope>
    <source>
        <strain evidence="2">AG6-10EEA</strain>
    </source>
</reference>
<organism evidence="2 3">
    <name type="scientific">Rhizoctonia solani</name>
    <dbReference type="NCBI Taxonomy" id="456999"/>
    <lineage>
        <taxon>Eukaryota</taxon>
        <taxon>Fungi</taxon>
        <taxon>Dikarya</taxon>
        <taxon>Basidiomycota</taxon>
        <taxon>Agaricomycotina</taxon>
        <taxon>Agaricomycetes</taxon>
        <taxon>Cantharellales</taxon>
        <taxon>Ceratobasidiaceae</taxon>
        <taxon>Rhizoctonia</taxon>
    </lineage>
</organism>
<protein>
    <submittedName>
        <fullName evidence="2">Uncharacterized protein</fullName>
    </submittedName>
</protein>
<feature type="region of interest" description="Disordered" evidence="1">
    <location>
        <begin position="287"/>
        <end position="310"/>
    </location>
</feature>
<name>A0A8H3H612_9AGAM</name>
<dbReference type="EMBL" id="CAJMXA010002498">
    <property type="protein sequence ID" value="CAE6482178.1"/>
    <property type="molecule type" value="Genomic_DNA"/>
</dbReference>
<proteinExistence type="predicted"/>
<sequence length="321" mass="34465">MSLEYKPSRASNEAKALASPSSLPHPTGSQLVDSSGSPSLQVTNEPMSSNGLAGAGTPFNDNPDDELPPAYETVASSSSQILPPGAPPPQVNNSSNIIQGAPKTKRALHNQDLPTASSSRGGNAGGQNVYESPETTHIPISADPSTCFQRAPPELSDLITYERLPRPFVIQGKASKHKLPDLFPATGVPALSKHDVQESDWEYFIKDLTTCARYSTGERIVAGAFPVVRRLGPPGALITMATEQTMRKGKMSSSIALLDAWNEHFFKPRRLEAILCKGDKCKSGRQTDFLAPDRVNTPPRSPPNRGDKKVGADYRLVIVSI</sequence>
<feature type="region of interest" description="Disordered" evidence="1">
    <location>
        <begin position="112"/>
        <end position="147"/>
    </location>
</feature>
<dbReference type="AlphaFoldDB" id="A0A8H3H612"/>
<feature type="compositionally biased region" description="Polar residues" evidence="1">
    <location>
        <begin position="112"/>
        <end position="121"/>
    </location>
</feature>
<feature type="region of interest" description="Disordered" evidence="1">
    <location>
        <begin position="1"/>
        <end position="97"/>
    </location>
</feature>
<dbReference type="Proteomes" id="UP000663853">
    <property type="component" value="Unassembled WGS sequence"/>
</dbReference>
<comment type="caution">
    <text evidence="2">The sequence shown here is derived from an EMBL/GenBank/DDBJ whole genome shotgun (WGS) entry which is preliminary data.</text>
</comment>